<sequence>MLSKKNEKMIDTVIGKDTVIEGKIKLPSSLRIDGKVLGEIECNGDVYIGKTGSAEPSIKAKHVIVAGEAKGAIYTNQTVHVEASGSVTGDIESSGIIIDEGGLFVGTSKVNVNESKRPRGKIEPITAAESKA</sequence>
<dbReference type="AlphaFoldDB" id="A0A1H8MA94"/>
<dbReference type="RefSeq" id="WP_091496470.1">
    <property type="nucleotide sequence ID" value="NZ_FODJ01000004.1"/>
</dbReference>
<keyword evidence="3" id="KW-1185">Reference proteome</keyword>
<accession>A0A1H8MA94</accession>
<dbReference type="OrthoDB" id="9789407at2"/>
<dbReference type="PANTHER" id="PTHR35024:SF4">
    <property type="entry name" value="POLYMER-FORMING CYTOSKELETAL PROTEIN"/>
    <property type="match status" value="1"/>
</dbReference>
<gene>
    <name evidence="2" type="ORF">SAMN04488134_10491</name>
</gene>
<dbReference type="Proteomes" id="UP000199300">
    <property type="component" value="Unassembled WGS sequence"/>
</dbReference>
<evidence type="ECO:0000313" key="3">
    <source>
        <dbReference type="Proteomes" id="UP000199300"/>
    </source>
</evidence>
<evidence type="ECO:0000256" key="1">
    <source>
        <dbReference type="ARBA" id="ARBA00044755"/>
    </source>
</evidence>
<reference evidence="2 3" key="1">
    <citation type="submission" date="2016-10" db="EMBL/GenBank/DDBJ databases">
        <authorList>
            <person name="de Groot N.N."/>
        </authorList>
    </citation>
    <scope>NUCLEOTIDE SEQUENCE [LARGE SCALE GENOMIC DNA]</scope>
    <source>
        <strain evidence="2 3">CGMCC 1.10434</strain>
    </source>
</reference>
<dbReference type="EMBL" id="FODJ01000004">
    <property type="protein sequence ID" value="SEO14307.1"/>
    <property type="molecule type" value="Genomic_DNA"/>
</dbReference>
<proteinExistence type="inferred from homology"/>
<dbReference type="STRING" id="872970.SAMN04488134_10491"/>
<organism evidence="2 3">
    <name type="scientific">Amphibacillus marinus</name>
    <dbReference type="NCBI Taxonomy" id="872970"/>
    <lineage>
        <taxon>Bacteria</taxon>
        <taxon>Bacillati</taxon>
        <taxon>Bacillota</taxon>
        <taxon>Bacilli</taxon>
        <taxon>Bacillales</taxon>
        <taxon>Bacillaceae</taxon>
        <taxon>Amphibacillus</taxon>
    </lineage>
</organism>
<dbReference type="Pfam" id="PF04519">
    <property type="entry name" value="Bactofilin"/>
    <property type="match status" value="1"/>
</dbReference>
<name>A0A1H8MA94_9BACI</name>
<dbReference type="InterPro" id="IPR007607">
    <property type="entry name" value="BacA/B"/>
</dbReference>
<dbReference type="PANTHER" id="PTHR35024">
    <property type="entry name" value="HYPOTHETICAL CYTOSOLIC PROTEIN"/>
    <property type="match status" value="1"/>
</dbReference>
<comment type="similarity">
    <text evidence="1">Belongs to the bactofilin family.</text>
</comment>
<evidence type="ECO:0000313" key="2">
    <source>
        <dbReference type="EMBL" id="SEO14307.1"/>
    </source>
</evidence>
<protein>
    <submittedName>
        <fullName evidence="2">Protein CcmA, bactofilin family</fullName>
    </submittedName>
</protein>